<reference evidence="1" key="1">
    <citation type="submission" date="2023-03" db="EMBL/GenBank/DDBJ databases">
        <title>Andean soil-derived lignocellulolytic bacterial consortium as a source of novel taxa and putative plastic-active enzymes.</title>
        <authorList>
            <person name="Diaz-Garcia L."/>
            <person name="Chuvochina M."/>
            <person name="Feuerriegel G."/>
            <person name="Bunk B."/>
            <person name="Sproer C."/>
            <person name="Streit W.R."/>
            <person name="Rodriguez L.M."/>
            <person name="Overmann J."/>
            <person name="Jimenez D.J."/>
        </authorList>
    </citation>
    <scope>NUCLEOTIDE SEQUENCE</scope>
    <source>
        <strain evidence="1">MAG 4196</strain>
    </source>
</reference>
<sequence>MLRRIALTAMIGGLAGVLLGCRKTPRAVLTEAEARDLYATPLTAPTGPQTVFHLGHSLVGRDMPVMLAQLAGEGHASHFQIGWGTSLKGHWDDEVNGLVEENDHPAARGAPGAVDGGGYDAVVFTEMVEIRDAIRYHDSADYLHRWARRARAANPSVRLYFYESWPTIDDEEGWLVRVEKDLARHWEAEILLPAVRAGGEPIYLIPGGQALAATVKAVMAAGGIDGVSRLEDFFAIAADGSQDTIHLSDLGNYVIAVTHYAVLYQTDPTGLPHALMKADNSPATPPGPQLAELIQRTVWDTVVGYEKTGIHRLV</sequence>
<gene>
    <name evidence="1" type="ORF">P0Y65_16185</name>
</gene>
<dbReference type="Proteomes" id="UP001217476">
    <property type="component" value="Chromosome"/>
</dbReference>
<organism evidence="1 2">
    <name type="scientific">Candidatus Devosia phytovorans</name>
    <dbReference type="NCBI Taxonomy" id="3121372"/>
    <lineage>
        <taxon>Bacteria</taxon>
        <taxon>Pseudomonadati</taxon>
        <taxon>Pseudomonadota</taxon>
        <taxon>Alphaproteobacteria</taxon>
        <taxon>Hyphomicrobiales</taxon>
        <taxon>Devosiaceae</taxon>
        <taxon>Devosia</taxon>
    </lineage>
</organism>
<evidence type="ECO:0000313" key="2">
    <source>
        <dbReference type="Proteomes" id="UP001217476"/>
    </source>
</evidence>
<name>A0AAJ5VRZ2_9HYPH</name>
<dbReference type="InterPro" id="IPR036514">
    <property type="entry name" value="SGNH_hydro_sf"/>
</dbReference>
<protein>
    <recommendedName>
        <fullName evidence="3">DUF4886 domain-containing protein</fullName>
    </recommendedName>
</protein>
<dbReference type="Gene3D" id="3.40.50.1110">
    <property type="entry name" value="SGNH hydrolase"/>
    <property type="match status" value="1"/>
</dbReference>
<dbReference type="AlphaFoldDB" id="A0AAJ5VRZ2"/>
<evidence type="ECO:0008006" key="3">
    <source>
        <dbReference type="Google" id="ProtNLM"/>
    </source>
</evidence>
<accession>A0AAJ5VRZ2</accession>
<proteinExistence type="predicted"/>
<evidence type="ECO:0000313" key="1">
    <source>
        <dbReference type="EMBL" id="WEK03716.1"/>
    </source>
</evidence>
<dbReference type="GO" id="GO:0016788">
    <property type="term" value="F:hydrolase activity, acting on ester bonds"/>
    <property type="evidence" value="ECO:0007669"/>
    <property type="project" value="UniProtKB-ARBA"/>
</dbReference>
<dbReference type="PROSITE" id="PS51257">
    <property type="entry name" value="PROKAR_LIPOPROTEIN"/>
    <property type="match status" value="1"/>
</dbReference>
<dbReference type="EMBL" id="CP119312">
    <property type="protein sequence ID" value="WEK03716.1"/>
    <property type="molecule type" value="Genomic_DNA"/>
</dbReference>